<evidence type="ECO:0000256" key="5">
    <source>
        <dbReference type="ARBA" id="ARBA00022692"/>
    </source>
</evidence>
<feature type="transmembrane region" description="Helical" evidence="8">
    <location>
        <begin position="109"/>
        <end position="129"/>
    </location>
</feature>
<dbReference type="PANTHER" id="PTHR23517">
    <property type="entry name" value="RESISTANCE PROTEIN MDTM, PUTATIVE-RELATED-RELATED"/>
    <property type="match status" value="1"/>
</dbReference>
<feature type="transmembrane region" description="Helical" evidence="8">
    <location>
        <begin position="84"/>
        <end position="103"/>
    </location>
</feature>
<dbReference type="GO" id="GO:0015833">
    <property type="term" value="P:peptide transport"/>
    <property type="evidence" value="ECO:0007669"/>
    <property type="project" value="InterPro"/>
</dbReference>
<sequence>MEQAVERKPKYPLGFWICSLTYSFERFAFYGSKPLLVLFLITAVNKGGLGISEAQGAMIAANFTAITYIAPVIGGWVCDRFLGARYAVSLGCLLMGLGYLFGWKATSTAGIYAMIGVVSMGSGLFKGNLSGIIGRLFEDQELLDTAFSVQYSFVNIGAFFGSLITGYLYLNTFKAGEVLGFRPVFLVCAALVIIGGIFFTLMWGTLQGQGKKPFKYLTDVNGNIIGESENESDEELKKEAVKPLTQIERNRVVAIVFVSFISIIFWLFYYQQEIALTIYMTKFVNMNLGSIEIAPQHVTTTWNGLLCIFLSLAAAKLWATLAKRPQGDLSMFHKVALAFLFLGVSYVTLMAMEITRGIGASEASKASVLWIFLFGTFLTIGEICFSPLGNSFISKWAPKKYLSLLLGVWLFASFAASIINGYLQIFVEKLGIYSIFVTFAIVSFITAAIIFLMTKKLTKLLGEDEE</sequence>
<dbReference type="GO" id="GO:0005886">
    <property type="term" value="C:plasma membrane"/>
    <property type="evidence" value="ECO:0007669"/>
    <property type="project" value="UniProtKB-SubCell"/>
</dbReference>
<dbReference type="RefSeq" id="WP_154538265.1">
    <property type="nucleotide sequence ID" value="NZ_JAQYHJ010000062.1"/>
</dbReference>
<comment type="similarity">
    <text evidence="2">Belongs to the major facilitator superfamily. Proton-dependent oligopeptide transporter (POT/PTR) (TC 2.A.17) family.</text>
</comment>
<evidence type="ECO:0000256" key="8">
    <source>
        <dbReference type="SAM" id="Phobius"/>
    </source>
</evidence>
<feature type="transmembrane region" description="Helical" evidence="8">
    <location>
        <begin position="401"/>
        <end position="425"/>
    </location>
</feature>
<feature type="transmembrane region" description="Helical" evidence="8">
    <location>
        <begin position="56"/>
        <end position="77"/>
    </location>
</feature>
<protein>
    <submittedName>
        <fullName evidence="10">Peptide MFS transporter</fullName>
    </submittedName>
</protein>
<evidence type="ECO:0000256" key="6">
    <source>
        <dbReference type="ARBA" id="ARBA00022989"/>
    </source>
</evidence>
<keyword evidence="5 8" id="KW-0812">Transmembrane</keyword>
<feature type="transmembrane region" description="Helical" evidence="8">
    <location>
        <begin position="431"/>
        <end position="452"/>
    </location>
</feature>
<comment type="caution">
    <text evidence="10">The sequence shown here is derived from an EMBL/GenBank/DDBJ whole genome shotgun (WGS) entry which is preliminary data.</text>
</comment>
<evidence type="ECO:0000259" key="9">
    <source>
        <dbReference type="PROSITE" id="PS50850"/>
    </source>
</evidence>
<feature type="transmembrane region" description="Helical" evidence="8">
    <location>
        <begin position="182"/>
        <end position="206"/>
    </location>
</feature>
<organism evidence="10 11">
    <name type="scientific">Peptostreptococcus porci</name>
    <dbReference type="NCBI Taxonomy" id="2652282"/>
    <lineage>
        <taxon>Bacteria</taxon>
        <taxon>Bacillati</taxon>
        <taxon>Bacillota</taxon>
        <taxon>Clostridia</taxon>
        <taxon>Peptostreptococcales</taxon>
        <taxon>Peptostreptococcaceae</taxon>
        <taxon>Peptostreptococcus</taxon>
    </lineage>
</organism>
<keyword evidence="7 8" id="KW-0472">Membrane</keyword>
<accession>A0A6N7XEP7</accession>
<feature type="transmembrane region" description="Helical" evidence="8">
    <location>
        <begin position="331"/>
        <end position="349"/>
    </location>
</feature>
<comment type="subcellular location">
    <subcellularLocation>
        <location evidence="1">Cell membrane</location>
        <topology evidence="1">Multi-pass membrane protein</topology>
    </subcellularLocation>
</comment>
<dbReference type="Pfam" id="PF00854">
    <property type="entry name" value="PTR2"/>
    <property type="match status" value="1"/>
</dbReference>
<dbReference type="PROSITE" id="PS50850">
    <property type="entry name" value="MFS"/>
    <property type="match status" value="1"/>
</dbReference>
<dbReference type="SUPFAM" id="SSF103473">
    <property type="entry name" value="MFS general substrate transporter"/>
    <property type="match status" value="1"/>
</dbReference>
<feature type="transmembrane region" description="Helical" evidence="8">
    <location>
        <begin position="149"/>
        <end position="170"/>
    </location>
</feature>
<feature type="transmembrane region" description="Helical" evidence="8">
    <location>
        <begin position="369"/>
        <end position="389"/>
    </location>
</feature>
<dbReference type="Gene3D" id="1.20.1250.20">
    <property type="entry name" value="MFS general substrate transporter like domains"/>
    <property type="match status" value="2"/>
</dbReference>
<dbReference type="InterPro" id="IPR005279">
    <property type="entry name" value="Dipep/tripep_permease"/>
</dbReference>
<dbReference type="InterPro" id="IPR020846">
    <property type="entry name" value="MFS_dom"/>
</dbReference>
<gene>
    <name evidence="10" type="ORF">FYJ71_07605</name>
</gene>
<dbReference type="PANTHER" id="PTHR23517:SF15">
    <property type="entry name" value="PROTON-DEPENDENT OLIGOPEPTIDE FAMILY TRANSPORT PROTEIN"/>
    <property type="match status" value="1"/>
</dbReference>
<name>A0A6N7XEP7_9FIRM</name>
<dbReference type="AlphaFoldDB" id="A0A6N7XEP7"/>
<dbReference type="InterPro" id="IPR050171">
    <property type="entry name" value="MFS_Transporters"/>
</dbReference>
<keyword evidence="3" id="KW-0813">Transport</keyword>
<keyword evidence="11" id="KW-1185">Reference proteome</keyword>
<evidence type="ECO:0000256" key="1">
    <source>
        <dbReference type="ARBA" id="ARBA00004651"/>
    </source>
</evidence>
<dbReference type="GO" id="GO:1904680">
    <property type="term" value="F:peptide transmembrane transporter activity"/>
    <property type="evidence" value="ECO:0007669"/>
    <property type="project" value="InterPro"/>
</dbReference>
<evidence type="ECO:0000256" key="3">
    <source>
        <dbReference type="ARBA" id="ARBA00022448"/>
    </source>
</evidence>
<dbReference type="EMBL" id="VUNE01000004">
    <property type="protein sequence ID" value="MST62832.1"/>
    <property type="molecule type" value="Genomic_DNA"/>
</dbReference>
<feature type="transmembrane region" description="Helical" evidence="8">
    <location>
        <begin position="27"/>
        <end position="44"/>
    </location>
</feature>
<keyword evidence="4" id="KW-1003">Cell membrane</keyword>
<proteinExistence type="inferred from homology"/>
<dbReference type="CDD" id="cd17346">
    <property type="entry name" value="MFS_DtpA_like"/>
    <property type="match status" value="1"/>
</dbReference>
<feature type="transmembrane region" description="Helical" evidence="8">
    <location>
        <begin position="302"/>
        <end position="319"/>
    </location>
</feature>
<evidence type="ECO:0000313" key="11">
    <source>
        <dbReference type="Proteomes" id="UP000440713"/>
    </source>
</evidence>
<evidence type="ECO:0000256" key="2">
    <source>
        <dbReference type="ARBA" id="ARBA00005982"/>
    </source>
</evidence>
<dbReference type="InterPro" id="IPR000109">
    <property type="entry name" value="POT_fam"/>
</dbReference>
<evidence type="ECO:0000256" key="7">
    <source>
        <dbReference type="ARBA" id="ARBA00023136"/>
    </source>
</evidence>
<evidence type="ECO:0000256" key="4">
    <source>
        <dbReference type="ARBA" id="ARBA00022475"/>
    </source>
</evidence>
<keyword evidence="6 8" id="KW-1133">Transmembrane helix</keyword>
<evidence type="ECO:0000313" key="10">
    <source>
        <dbReference type="EMBL" id="MST62832.1"/>
    </source>
</evidence>
<feature type="transmembrane region" description="Helical" evidence="8">
    <location>
        <begin position="252"/>
        <end position="270"/>
    </location>
</feature>
<reference evidence="10 11" key="1">
    <citation type="submission" date="2019-08" db="EMBL/GenBank/DDBJ databases">
        <title>In-depth cultivation of the pig gut microbiome towards novel bacterial diversity and tailored functional studies.</title>
        <authorList>
            <person name="Wylensek D."/>
            <person name="Hitch T.C.A."/>
            <person name="Clavel T."/>
        </authorList>
    </citation>
    <scope>NUCLEOTIDE SEQUENCE [LARGE SCALE GENOMIC DNA]</scope>
    <source>
        <strain evidence="10 11">WCA-SAB-591-4A-A</strain>
    </source>
</reference>
<feature type="domain" description="Major facilitator superfamily (MFS) profile" evidence="9">
    <location>
        <begin position="11"/>
        <end position="458"/>
    </location>
</feature>
<dbReference type="InterPro" id="IPR036259">
    <property type="entry name" value="MFS_trans_sf"/>
</dbReference>
<dbReference type="Proteomes" id="UP000440713">
    <property type="component" value="Unassembled WGS sequence"/>
</dbReference>